<reference evidence="4 5" key="1">
    <citation type="submission" date="2016-10" db="EMBL/GenBank/DDBJ databases">
        <title>Complete genome of the TMA-utilizing, human hosted archaeon Methanomethylophilus alvus Gen. nov, sp. nov., strain Mx-05, derived from a pure culture.</title>
        <authorList>
            <person name="Brugere J.-F."/>
            <person name="Ben Hania W."/>
            <person name="Chaudhary P.P."/>
            <person name="Gaci N."/>
            <person name="Borrel G."/>
            <person name="Cao Van Tuat L."/>
            <person name="Fardeau M.-L."/>
            <person name="Harris H.M.B."/>
            <person name="O'Toole P.W."/>
            <person name="Ollivier B."/>
        </authorList>
    </citation>
    <scope>NUCLEOTIDE SEQUENCE [LARGE SCALE GENOMIC DNA]</scope>
    <source>
        <strain evidence="4 5">Mx-05</strain>
    </source>
</reference>
<evidence type="ECO:0000313" key="4">
    <source>
        <dbReference type="EMBL" id="AYQ54468.1"/>
    </source>
</evidence>
<dbReference type="PANTHER" id="PTHR11934:SF0">
    <property type="entry name" value="RIBOSE-5-PHOSPHATE ISOMERASE"/>
    <property type="match status" value="1"/>
</dbReference>
<dbReference type="EMBL" id="CP017686">
    <property type="protein sequence ID" value="AYQ54468.1"/>
    <property type="molecule type" value="Genomic_DNA"/>
</dbReference>
<evidence type="ECO:0000256" key="3">
    <source>
        <dbReference type="HAMAP-Rule" id="MF_00170"/>
    </source>
</evidence>
<dbReference type="FunFam" id="3.40.50.1360:FF:000001">
    <property type="entry name" value="Ribose-5-phosphate isomerase A"/>
    <property type="match status" value="1"/>
</dbReference>
<dbReference type="OMA" id="ACHVQEK"/>
<dbReference type="GO" id="GO:0009052">
    <property type="term" value="P:pentose-phosphate shunt, non-oxidative branch"/>
    <property type="evidence" value="ECO:0007669"/>
    <property type="project" value="UniProtKB-UniRule"/>
</dbReference>
<dbReference type="Gene3D" id="3.40.50.1360">
    <property type="match status" value="1"/>
</dbReference>
<dbReference type="Proteomes" id="UP000273278">
    <property type="component" value="Chromosome"/>
</dbReference>
<comment type="similarity">
    <text evidence="3">Belongs to the ribose 5-phosphate isomerase family.</text>
</comment>
<dbReference type="PANTHER" id="PTHR11934">
    <property type="entry name" value="RIBOSE-5-PHOSPHATE ISOMERASE"/>
    <property type="match status" value="1"/>
</dbReference>
<dbReference type="RefSeq" id="WP_015504180.1">
    <property type="nucleotide sequence ID" value="NZ_CAYARL010000008.1"/>
</dbReference>
<protein>
    <recommendedName>
        <fullName evidence="3">Ribose-5-phosphate isomerase A</fullName>
        <ecNumber evidence="3">5.3.1.6</ecNumber>
    </recommendedName>
    <alternativeName>
        <fullName evidence="3">Phosphoriboisomerase A</fullName>
        <shortName evidence="3">PRI</shortName>
    </alternativeName>
</protein>
<comment type="catalytic activity">
    <reaction evidence="1 3">
        <text>aldehydo-D-ribose 5-phosphate = D-ribulose 5-phosphate</text>
        <dbReference type="Rhea" id="RHEA:14657"/>
        <dbReference type="ChEBI" id="CHEBI:58121"/>
        <dbReference type="ChEBI" id="CHEBI:58273"/>
        <dbReference type="EC" id="5.3.1.6"/>
    </reaction>
</comment>
<evidence type="ECO:0000256" key="1">
    <source>
        <dbReference type="ARBA" id="ARBA00001713"/>
    </source>
</evidence>
<feature type="binding site" evidence="3">
    <location>
        <begin position="32"/>
        <end position="35"/>
    </location>
    <ligand>
        <name>substrate</name>
    </ligand>
</feature>
<dbReference type="SUPFAM" id="SSF75445">
    <property type="entry name" value="D-ribose-5-phosphate isomerase (RpiA), lid domain"/>
    <property type="match status" value="1"/>
</dbReference>
<dbReference type="SUPFAM" id="SSF100950">
    <property type="entry name" value="NagB/RpiA/CoA transferase-like"/>
    <property type="match status" value="1"/>
</dbReference>
<accession>A0A3G3IFL5</accession>
<keyword evidence="2 3" id="KW-0413">Isomerase</keyword>
<dbReference type="GO" id="GO:0005829">
    <property type="term" value="C:cytosol"/>
    <property type="evidence" value="ECO:0007669"/>
    <property type="project" value="TreeGrafter"/>
</dbReference>
<evidence type="ECO:0000313" key="5">
    <source>
        <dbReference type="Proteomes" id="UP000273278"/>
    </source>
</evidence>
<dbReference type="AlphaFoldDB" id="A0A3G3IFL5"/>
<proteinExistence type="inferred from homology"/>
<comment type="pathway">
    <text evidence="3">Carbohydrate degradation; pentose phosphate pathway; D-ribose 5-phosphate from D-ribulose 5-phosphate (non-oxidative stage): step 1/1.</text>
</comment>
<organism evidence="4 5">
    <name type="scientific">Methanomethylophilus alvi</name>
    <dbReference type="NCBI Taxonomy" id="1291540"/>
    <lineage>
        <taxon>Archaea</taxon>
        <taxon>Methanobacteriati</taxon>
        <taxon>Thermoplasmatota</taxon>
        <taxon>Thermoplasmata</taxon>
        <taxon>Methanomassiliicoccales</taxon>
        <taxon>Methanomethylophilaceae</taxon>
        <taxon>Methanomethylophilus</taxon>
    </lineage>
</organism>
<dbReference type="GO" id="GO:0004751">
    <property type="term" value="F:ribose-5-phosphate isomerase activity"/>
    <property type="evidence" value="ECO:0007669"/>
    <property type="project" value="UniProtKB-UniRule"/>
</dbReference>
<dbReference type="GO" id="GO:0006014">
    <property type="term" value="P:D-ribose metabolic process"/>
    <property type="evidence" value="ECO:0007669"/>
    <property type="project" value="TreeGrafter"/>
</dbReference>
<feature type="binding site" evidence="3">
    <location>
        <begin position="100"/>
        <end position="103"/>
    </location>
    <ligand>
        <name>substrate</name>
    </ligand>
</feature>
<dbReference type="UniPathway" id="UPA00115">
    <property type="reaction ID" value="UER00412"/>
</dbReference>
<comment type="subunit">
    <text evidence="3">Homodimer.</text>
</comment>
<dbReference type="InterPro" id="IPR004788">
    <property type="entry name" value="Ribose5P_isomerase_type_A"/>
</dbReference>
<comment type="function">
    <text evidence="3">Catalyzes the reversible conversion of ribose-5-phosphate to ribulose 5-phosphate.</text>
</comment>
<dbReference type="Gene3D" id="3.30.70.260">
    <property type="match status" value="1"/>
</dbReference>
<gene>
    <name evidence="3" type="primary">rpiA</name>
    <name evidence="4" type="ORF">BKD89_01375</name>
</gene>
<dbReference type="HAMAP" id="MF_00170">
    <property type="entry name" value="Rib_5P_isom_A"/>
    <property type="match status" value="1"/>
</dbReference>
<sequence>MTECDPKAMKKAAAEKAVDEYVKDGMTVGLGTGSTAYFAIMRVAELVKQGYRLKCVATSQQTEDIAVENGIEVVDINDVDYIDVTIDGADEVDPKLNLIKGLGGALLREKIVAAATQMEVIVVDESKIVESLGVKTSLPVEVCRFGHVRTAYGLKLQGCEPVLRMKGGEPFVSDGGNYIYDCKFPQIDKPFFLQSAIDTIPGVVECGLFLNMAAAAVVAHKDGTVTEMKC</sequence>
<dbReference type="InterPro" id="IPR020672">
    <property type="entry name" value="Ribose5P_isomerase_typA_subgr"/>
</dbReference>
<dbReference type="NCBIfam" id="NF001924">
    <property type="entry name" value="PRK00702.1"/>
    <property type="match status" value="1"/>
</dbReference>
<feature type="binding site" evidence="3">
    <location>
        <position position="127"/>
    </location>
    <ligand>
        <name>substrate</name>
    </ligand>
</feature>
<dbReference type="EC" id="5.3.1.6" evidence="3"/>
<name>A0A3G3IFL5_9ARCH</name>
<dbReference type="NCBIfam" id="TIGR00021">
    <property type="entry name" value="rpiA"/>
    <property type="match status" value="1"/>
</dbReference>
<dbReference type="CDD" id="cd01398">
    <property type="entry name" value="RPI_A"/>
    <property type="match status" value="1"/>
</dbReference>
<evidence type="ECO:0000256" key="2">
    <source>
        <dbReference type="ARBA" id="ARBA00023235"/>
    </source>
</evidence>
<dbReference type="GeneID" id="41321077"/>
<feature type="active site" description="Proton acceptor" evidence="3">
    <location>
        <position position="109"/>
    </location>
</feature>
<feature type="binding site" evidence="3">
    <location>
        <begin position="87"/>
        <end position="90"/>
    </location>
    <ligand>
        <name>substrate</name>
    </ligand>
</feature>
<dbReference type="Pfam" id="PF06026">
    <property type="entry name" value="Rib_5-P_isom_A"/>
    <property type="match status" value="1"/>
</dbReference>
<dbReference type="InterPro" id="IPR037171">
    <property type="entry name" value="NagB/RpiA_transferase-like"/>
</dbReference>